<dbReference type="InterPro" id="IPR000719">
    <property type="entry name" value="Prot_kinase_dom"/>
</dbReference>
<evidence type="ECO:0000313" key="8">
    <source>
        <dbReference type="Proteomes" id="UP000319557"/>
    </source>
</evidence>
<dbReference type="AlphaFoldDB" id="A0A517LYP9"/>
<proteinExistence type="predicted"/>
<evidence type="ECO:0000256" key="1">
    <source>
        <dbReference type="ARBA" id="ARBA00012513"/>
    </source>
</evidence>
<dbReference type="KEGG" id="ruv:EC9_19250"/>
<protein>
    <recommendedName>
        <fullName evidence="1">non-specific serine/threonine protein kinase</fullName>
        <ecNumber evidence="1">2.7.11.1</ecNumber>
    </recommendedName>
</protein>
<evidence type="ECO:0000256" key="4">
    <source>
        <dbReference type="ARBA" id="ARBA00022777"/>
    </source>
</evidence>
<keyword evidence="3" id="KW-0547">Nucleotide-binding</keyword>
<feature type="domain" description="Protein kinase" evidence="6">
    <location>
        <begin position="46"/>
        <end position="346"/>
    </location>
</feature>
<dbReference type="Gene3D" id="3.30.200.20">
    <property type="entry name" value="Phosphorylase Kinase, domain 1"/>
    <property type="match status" value="1"/>
</dbReference>
<evidence type="ECO:0000313" key="7">
    <source>
        <dbReference type="EMBL" id="QDS87744.1"/>
    </source>
</evidence>
<keyword evidence="2 7" id="KW-0808">Transferase</keyword>
<dbReference type="CDD" id="cd14014">
    <property type="entry name" value="STKc_PknB_like"/>
    <property type="match status" value="1"/>
</dbReference>
<dbReference type="Gene3D" id="1.10.510.10">
    <property type="entry name" value="Transferase(Phosphotransferase) domain 1"/>
    <property type="match status" value="1"/>
</dbReference>
<keyword evidence="4 7" id="KW-0418">Kinase</keyword>
<dbReference type="SUPFAM" id="SSF56112">
    <property type="entry name" value="Protein kinase-like (PK-like)"/>
    <property type="match status" value="1"/>
</dbReference>
<dbReference type="SMART" id="SM00220">
    <property type="entry name" value="S_TKc"/>
    <property type="match status" value="1"/>
</dbReference>
<dbReference type="PANTHER" id="PTHR43671:SF13">
    <property type="entry name" value="SERINE_THREONINE-PROTEIN KINASE NEK2"/>
    <property type="match status" value="1"/>
</dbReference>
<gene>
    <name evidence="7" type="primary">prkC_5</name>
    <name evidence="7" type="ORF">EC9_19250</name>
</gene>
<reference evidence="7 8" key="1">
    <citation type="submission" date="2019-02" db="EMBL/GenBank/DDBJ databases">
        <title>Deep-cultivation of Planctomycetes and their phenomic and genomic characterization uncovers novel biology.</title>
        <authorList>
            <person name="Wiegand S."/>
            <person name="Jogler M."/>
            <person name="Boedeker C."/>
            <person name="Pinto D."/>
            <person name="Vollmers J."/>
            <person name="Rivas-Marin E."/>
            <person name="Kohn T."/>
            <person name="Peeters S.H."/>
            <person name="Heuer A."/>
            <person name="Rast P."/>
            <person name="Oberbeckmann S."/>
            <person name="Bunk B."/>
            <person name="Jeske O."/>
            <person name="Meyerdierks A."/>
            <person name="Storesund J.E."/>
            <person name="Kallscheuer N."/>
            <person name="Luecker S."/>
            <person name="Lage O.M."/>
            <person name="Pohl T."/>
            <person name="Merkel B.J."/>
            <person name="Hornburger P."/>
            <person name="Mueller R.-W."/>
            <person name="Bruemmer F."/>
            <person name="Labrenz M."/>
            <person name="Spormann A.M."/>
            <person name="Op den Camp H."/>
            <person name="Overmann J."/>
            <person name="Amann R."/>
            <person name="Jetten M.S.M."/>
            <person name="Mascher T."/>
            <person name="Medema M.H."/>
            <person name="Devos D.P."/>
            <person name="Kaster A.-K."/>
            <person name="Ovreas L."/>
            <person name="Rohde M."/>
            <person name="Galperin M.Y."/>
            <person name="Jogler C."/>
        </authorList>
    </citation>
    <scope>NUCLEOTIDE SEQUENCE [LARGE SCALE GENOMIC DNA]</scope>
    <source>
        <strain evidence="7 8">EC9</strain>
    </source>
</reference>
<evidence type="ECO:0000256" key="3">
    <source>
        <dbReference type="ARBA" id="ARBA00022741"/>
    </source>
</evidence>
<evidence type="ECO:0000256" key="2">
    <source>
        <dbReference type="ARBA" id="ARBA00022679"/>
    </source>
</evidence>
<dbReference type="InterPro" id="IPR050660">
    <property type="entry name" value="NEK_Ser/Thr_kinase"/>
</dbReference>
<dbReference type="GO" id="GO:0005524">
    <property type="term" value="F:ATP binding"/>
    <property type="evidence" value="ECO:0007669"/>
    <property type="project" value="UniProtKB-KW"/>
</dbReference>
<dbReference type="PROSITE" id="PS00108">
    <property type="entry name" value="PROTEIN_KINASE_ST"/>
    <property type="match status" value="1"/>
</dbReference>
<dbReference type="InterPro" id="IPR011009">
    <property type="entry name" value="Kinase-like_dom_sf"/>
</dbReference>
<sequence length="392" mass="44458">MLTTTRHDPNVTLTLRGKHSRTVDQELVSRYEEVLSNKKLNWTTYHRLGKLLGMGGQGKVYLSARRGTDGFTLPVAMKVFSPERYSDVRDYEAAMSRIAGIAARVAMIQNDNVLDVQNFVERNRIRIMVMEWVDGYDLQALMRPEKLKLLEGNISKRRWKYVNEVILTRGPVQNRFKAGVAVAILRECLEALAALHRESIVHGDIKPSNIMLKKSGHSKLIDIGSAYDYRTPPVDRSCTPVYAAPEVLEHDNATPKSDLASLGYVLIEMLSGRPPFRGDISLRELLQAKRELPQRLNEVLPAEVTCNALLMHFCRGLIAPDPNRRFPSAEAAEHVEQGAAAFHRQLVLSDMSTEYDNDIRLWLEELNRIELSLEKEREENEDPSGNENESIV</sequence>
<dbReference type="EC" id="2.7.11.1" evidence="1"/>
<dbReference type="GO" id="GO:0004674">
    <property type="term" value="F:protein serine/threonine kinase activity"/>
    <property type="evidence" value="ECO:0007669"/>
    <property type="project" value="UniProtKB-EC"/>
</dbReference>
<organism evidence="7 8">
    <name type="scientific">Rosistilla ulvae</name>
    <dbReference type="NCBI Taxonomy" id="1930277"/>
    <lineage>
        <taxon>Bacteria</taxon>
        <taxon>Pseudomonadati</taxon>
        <taxon>Planctomycetota</taxon>
        <taxon>Planctomycetia</taxon>
        <taxon>Pirellulales</taxon>
        <taxon>Pirellulaceae</taxon>
        <taxon>Rosistilla</taxon>
    </lineage>
</organism>
<dbReference type="EMBL" id="CP036261">
    <property type="protein sequence ID" value="QDS87744.1"/>
    <property type="molecule type" value="Genomic_DNA"/>
</dbReference>
<dbReference type="PROSITE" id="PS50011">
    <property type="entry name" value="PROTEIN_KINASE_DOM"/>
    <property type="match status" value="1"/>
</dbReference>
<keyword evidence="5" id="KW-0067">ATP-binding</keyword>
<dbReference type="Proteomes" id="UP000319557">
    <property type="component" value="Chromosome"/>
</dbReference>
<evidence type="ECO:0000259" key="6">
    <source>
        <dbReference type="PROSITE" id="PS50011"/>
    </source>
</evidence>
<dbReference type="RefSeq" id="WP_145344302.1">
    <property type="nucleotide sequence ID" value="NZ_CP036261.1"/>
</dbReference>
<evidence type="ECO:0000256" key="5">
    <source>
        <dbReference type="ARBA" id="ARBA00022840"/>
    </source>
</evidence>
<dbReference type="OrthoDB" id="6111975at2"/>
<dbReference type="InterPro" id="IPR008271">
    <property type="entry name" value="Ser/Thr_kinase_AS"/>
</dbReference>
<accession>A0A517LYP9</accession>
<name>A0A517LYP9_9BACT</name>
<dbReference type="Pfam" id="PF00069">
    <property type="entry name" value="Pkinase"/>
    <property type="match status" value="1"/>
</dbReference>
<dbReference type="PANTHER" id="PTHR43671">
    <property type="entry name" value="SERINE/THREONINE-PROTEIN KINASE NEK"/>
    <property type="match status" value="1"/>
</dbReference>
<keyword evidence="8" id="KW-1185">Reference proteome</keyword>